<feature type="domain" description="Luciferase-like" evidence="5">
    <location>
        <begin position="4"/>
        <end position="247"/>
    </location>
</feature>
<evidence type="ECO:0000313" key="7">
    <source>
        <dbReference type="Proteomes" id="UP001299970"/>
    </source>
</evidence>
<sequence length="303" mass="33440">MRFAIAIPQFATDPREVRRFLGRVEELGFDGAWTQEQIIGSKSAIGSKPVISPLELLAYAAACTERIRLGCAVFVTPLRNPVHLAKSITSLDQLSGGRIDVGVGIGGQNQPFAAFDSSPEHLVTRFTEGLDLMKRLWTEPAVTFDSQFWQLVNAPMEPKPVQRPHPPIWFGANHPKAVRRAVELGDGFIGAGSSTTARFVDLVKIVREAKDELDRPDFTIAKRVYVALDDNVDRARTRTGEVLDSFYNRGDITSVAVYGPAHDVVRGLREVADAGAETIVLNPMFDEYEQLEQLKAEVIPQLS</sequence>
<evidence type="ECO:0000256" key="2">
    <source>
        <dbReference type="ARBA" id="ARBA00022643"/>
    </source>
</evidence>
<dbReference type="Gene3D" id="3.20.20.30">
    <property type="entry name" value="Luciferase-like domain"/>
    <property type="match status" value="1"/>
</dbReference>
<organism evidence="6 7">
    <name type="scientific">Pseudonocardia alaniniphila</name>
    <dbReference type="NCBI Taxonomy" id="75291"/>
    <lineage>
        <taxon>Bacteria</taxon>
        <taxon>Bacillati</taxon>
        <taxon>Actinomycetota</taxon>
        <taxon>Actinomycetes</taxon>
        <taxon>Pseudonocardiales</taxon>
        <taxon>Pseudonocardiaceae</taxon>
        <taxon>Pseudonocardia</taxon>
    </lineage>
</organism>
<dbReference type="InterPro" id="IPR050172">
    <property type="entry name" value="SsuD_RutA_monooxygenase"/>
</dbReference>
<dbReference type="RefSeq" id="WP_241041764.1">
    <property type="nucleotide sequence ID" value="NZ_BAAAJF010000029.1"/>
</dbReference>
<keyword evidence="1" id="KW-0285">Flavoprotein</keyword>
<dbReference type="InterPro" id="IPR036661">
    <property type="entry name" value="Luciferase-like_sf"/>
</dbReference>
<proteinExistence type="predicted"/>
<dbReference type="EMBL" id="JAKXMK010000038">
    <property type="protein sequence ID" value="MCH6170956.1"/>
    <property type="molecule type" value="Genomic_DNA"/>
</dbReference>
<dbReference type="NCBIfam" id="TIGR03619">
    <property type="entry name" value="F420_Rv2161c"/>
    <property type="match status" value="1"/>
</dbReference>
<dbReference type="InterPro" id="IPR011251">
    <property type="entry name" value="Luciferase-like_dom"/>
</dbReference>
<dbReference type="InterPro" id="IPR019921">
    <property type="entry name" value="Lucif-like_OxRdtase_Rv2161c"/>
</dbReference>
<evidence type="ECO:0000256" key="4">
    <source>
        <dbReference type="ARBA" id="ARBA00023033"/>
    </source>
</evidence>
<comment type="caution">
    <text evidence="6">The sequence shown here is derived from an EMBL/GenBank/DDBJ whole genome shotgun (WGS) entry which is preliminary data.</text>
</comment>
<reference evidence="6 7" key="1">
    <citation type="submission" date="2022-03" db="EMBL/GenBank/DDBJ databases">
        <title>Pseudonocardia alaer sp. nov., a novel actinomycete isolated from reed forest soil.</title>
        <authorList>
            <person name="Wang L."/>
        </authorList>
    </citation>
    <scope>NUCLEOTIDE SEQUENCE [LARGE SCALE GENOMIC DNA]</scope>
    <source>
        <strain evidence="6 7">Y-16303</strain>
    </source>
</reference>
<keyword evidence="2" id="KW-0288">FMN</keyword>
<protein>
    <submittedName>
        <fullName evidence="6">LLM class flavin-dependent oxidoreductase</fullName>
    </submittedName>
</protein>
<evidence type="ECO:0000313" key="6">
    <source>
        <dbReference type="EMBL" id="MCH6170956.1"/>
    </source>
</evidence>
<accession>A0ABS9TR15</accession>
<dbReference type="PANTHER" id="PTHR42847:SF4">
    <property type="entry name" value="ALKANESULFONATE MONOOXYGENASE-RELATED"/>
    <property type="match status" value="1"/>
</dbReference>
<evidence type="ECO:0000256" key="1">
    <source>
        <dbReference type="ARBA" id="ARBA00022630"/>
    </source>
</evidence>
<evidence type="ECO:0000256" key="3">
    <source>
        <dbReference type="ARBA" id="ARBA00023002"/>
    </source>
</evidence>
<evidence type="ECO:0000259" key="5">
    <source>
        <dbReference type="Pfam" id="PF00296"/>
    </source>
</evidence>
<dbReference type="SUPFAM" id="SSF51679">
    <property type="entry name" value="Bacterial luciferase-like"/>
    <property type="match status" value="1"/>
</dbReference>
<dbReference type="Pfam" id="PF00296">
    <property type="entry name" value="Bac_luciferase"/>
    <property type="match status" value="1"/>
</dbReference>
<keyword evidence="4" id="KW-0503">Monooxygenase</keyword>
<dbReference type="Proteomes" id="UP001299970">
    <property type="component" value="Unassembled WGS sequence"/>
</dbReference>
<name>A0ABS9TR15_9PSEU</name>
<dbReference type="PANTHER" id="PTHR42847">
    <property type="entry name" value="ALKANESULFONATE MONOOXYGENASE"/>
    <property type="match status" value="1"/>
</dbReference>
<keyword evidence="7" id="KW-1185">Reference proteome</keyword>
<keyword evidence="3" id="KW-0560">Oxidoreductase</keyword>
<gene>
    <name evidence="6" type="ORF">MMF94_35090</name>
</gene>